<evidence type="ECO:0000256" key="3">
    <source>
        <dbReference type="ARBA" id="ARBA00023136"/>
    </source>
</evidence>
<keyword evidence="10" id="KW-1185">Reference proteome</keyword>
<dbReference type="Gene3D" id="3.10.100.10">
    <property type="entry name" value="Mannose-Binding Protein A, subunit A"/>
    <property type="match status" value="1"/>
</dbReference>
<accession>A0A8S1DGU4</accession>
<dbReference type="Pfam" id="PF07679">
    <property type="entry name" value="I-set"/>
    <property type="match status" value="2"/>
</dbReference>
<dbReference type="InterPro" id="IPR013783">
    <property type="entry name" value="Ig-like_fold"/>
</dbReference>
<organism evidence="9 10">
    <name type="scientific">Cloeon dipterum</name>
    <dbReference type="NCBI Taxonomy" id="197152"/>
    <lineage>
        <taxon>Eukaryota</taxon>
        <taxon>Metazoa</taxon>
        <taxon>Ecdysozoa</taxon>
        <taxon>Arthropoda</taxon>
        <taxon>Hexapoda</taxon>
        <taxon>Insecta</taxon>
        <taxon>Pterygota</taxon>
        <taxon>Palaeoptera</taxon>
        <taxon>Ephemeroptera</taxon>
        <taxon>Pisciforma</taxon>
        <taxon>Baetidae</taxon>
        <taxon>Cloeon</taxon>
    </lineage>
</organism>
<dbReference type="InterPro" id="IPR016187">
    <property type="entry name" value="CTDL_fold"/>
</dbReference>
<dbReference type="GO" id="GO:0098609">
    <property type="term" value="P:cell-cell adhesion"/>
    <property type="evidence" value="ECO:0007669"/>
    <property type="project" value="TreeGrafter"/>
</dbReference>
<dbReference type="InterPro" id="IPR036116">
    <property type="entry name" value="FN3_sf"/>
</dbReference>
<evidence type="ECO:0000256" key="4">
    <source>
        <dbReference type="ARBA" id="ARBA00023157"/>
    </source>
</evidence>
<keyword evidence="3" id="KW-0472">Membrane</keyword>
<dbReference type="InterPro" id="IPR007110">
    <property type="entry name" value="Ig-like_dom"/>
</dbReference>
<keyword evidence="6" id="KW-0393">Immunoglobulin domain</keyword>
<evidence type="ECO:0000259" key="7">
    <source>
        <dbReference type="PROSITE" id="PS50835"/>
    </source>
</evidence>
<dbReference type="AlphaFoldDB" id="A0A8S1DGU4"/>
<feature type="domain" description="Fibronectin type-III" evidence="8">
    <location>
        <begin position="1035"/>
        <end position="1137"/>
    </location>
</feature>
<dbReference type="PROSITE" id="PS50835">
    <property type="entry name" value="IG_LIKE"/>
    <property type="match status" value="6"/>
</dbReference>
<evidence type="ECO:0000256" key="6">
    <source>
        <dbReference type="ARBA" id="ARBA00023319"/>
    </source>
</evidence>
<feature type="domain" description="Ig-like" evidence="7">
    <location>
        <begin position="448"/>
        <end position="528"/>
    </location>
</feature>
<dbReference type="Pfam" id="PF00041">
    <property type="entry name" value="fn3"/>
    <property type="match status" value="3"/>
</dbReference>
<feature type="domain" description="Ig-like" evidence="7">
    <location>
        <begin position="351"/>
        <end position="428"/>
    </location>
</feature>
<dbReference type="SMART" id="SM00409">
    <property type="entry name" value="IG"/>
    <property type="match status" value="5"/>
</dbReference>
<evidence type="ECO:0000256" key="5">
    <source>
        <dbReference type="ARBA" id="ARBA00023180"/>
    </source>
</evidence>
<dbReference type="SMART" id="SM00060">
    <property type="entry name" value="FN3"/>
    <property type="match status" value="4"/>
</dbReference>
<sequence>MGRTTFPEFKVNQTIIVFNNKQPEENCTENKRSIDDQRKRMWTAVWLLVALGTLVSGQRSETDRERELELRCPKHWIQFRSSCYRFIKSPNRPRVQARQNCQVYDADLVSVDTLDEHTFVMQQLQWQDPQHRTWYTSGRQQSPGYWVNEGDNSQLTNMDAAFFPDYDNTPGRDFLAYGYDQKTQKWGFKKVRGDEYFLFICEAPVRSLHHVMFDDRTHEYGLEVKDPEKVPRGPYFVKQPVNVDYDASGPRTQRYVTLTCVAKGYPNPTYEWFKEVYESDRVVAKKIDPLKDSRYTISGGSLIIYEPKQIEDNGQYHCRASNKFGNIVSESVLLSFAFVGEFNLKRSAERGQQNWGKAIHCDPPQHYPSITYSWARDYFPNLVEEDRRVFVSYDGNLYFSSLENIDKGNYTCSVKNSVSKTGRNGPIFHLDVIPHSNSQQLKFGNNFPQAFPQAPVAGQEVRLECVAFGYPVVSYNWTRKGSNLPRGAIVSNYNRVLTIPRVTVEDQGEYVCRIYNDKQSMTNSVMLTIRAEPNFTIPLVDKHIDKGSDLTWTCEAFGIPDVAYSWYKNGILLDPYNISIEDRERIIIVDNVLTIKALSAEMDDGMYQCQATNQLKTRYSSAQLRVLSLKPSFRKRPLEAETYAHEGGNVTIKCNPEAAPMPKFTWKKENNVLGSSGTRRILENGNLVITRVSREDAGVYTCIARNVHGSDESRGRLVVMRGPSFVREPKKRIVASYGSNIYLECSAYSEEILDLAFTWNMNGLSLKDKYRENSTVTLDGGRLKIENSTFADAGTYECIVESTVGFISAKTEVIIDGPPGPPGAVDAKPVARSSPRSVVISWADGAKHGRDITYFQITGRTKWNSTWLILAENVTANKFFLQKRREYEVTDVLSPWSVYEFRVAAGNSLGLGIPSAPSPFFNTQPDKPYVAPNNIGGGGGKIGDLTITWDPLSEGEQNGPGIFYKVYWKLLGSNTEFQSQELRHHGNIGRQVVKVQYEYFYTKFEVKVQSGNSIGFGPISEPVIIYSAEDMPQVSPSQVSALSFNSTALNVSWVPIEMTREKIRGKLIGHRLKYWKKDGREEDAVYYLSRSTKPWALIVGLQPNEYYYVKCMAYNTAGEGPESERYIERTFRKAPQKAPTAVHVHPVDPSTIRVVWRYVAPAPDEEPIIGYKIRIWDIDHDFSTANDTLVQIGSKLEAYLYDLTPGKAYSLRVLAYSNGGDGRMSSPAIKFQMGDKELRRSNEAPALTAHPLLLIFSVFVIHQALLRHQINIP</sequence>
<dbReference type="InterPro" id="IPR016186">
    <property type="entry name" value="C-type_lectin-like/link_sf"/>
</dbReference>
<dbReference type="SUPFAM" id="SSF56436">
    <property type="entry name" value="C-type lectin-like"/>
    <property type="match status" value="1"/>
</dbReference>
<dbReference type="SUPFAM" id="SSF48726">
    <property type="entry name" value="Immunoglobulin"/>
    <property type="match status" value="6"/>
</dbReference>
<feature type="domain" description="Fibronectin type-III" evidence="8">
    <location>
        <begin position="821"/>
        <end position="926"/>
    </location>
</feature>
<dbReference type="OrthoDB" id="3666223at2759"/>
<dbReference type="InterPro" id="IPR003961">
    <property type="entry name" value="FN3_dom"/>
</dbReference>
<keyword evidence="4" id="KW-1015">Disulfide bond</keyword>
<proteinExistence type="predicted"/>
<dbReference type="Proteomes" id="UP000494165">
    <property type="component" value="Unassembled WGS sequence"/>
</dbReference>
<feature type="domain" description="Ig-like" evidence="7">
    <location>
        <begin position="234"/>
        <end position="335"/>
    </location>
</feature>
<dbReference type="PANTHER" id="PTHR44170:SF6">
    <property type="entry name" value="CONTACTIN"/>
    <property type="match status" value="1"/>
</dbReference>
<dbReference type="Gene3D" id="2.60.40.10">
    <property type="entry name" value="Immunoglobulins"/>
    <property type="match status" value="10"/>
</dbReference>
<reference evidence="9 10" key="1">
    <citation type="submission" date="2020-04" db="EMBL/GenBank/DDBJ databases">
        <authorList>
            <person name="Alioto T."/>
            <person name="Alioto T."/>
            <person name="Gomez Garrido J."/>
        </authorList>
    </citation>
    <scope>NUCLEOTIDE SEQUENCE [LARGE SCALE GENOMIC DNA]</scope>
</reference>
<dbReference type="InterPro" id="IPR003598">
    <property type="entry name" value="Ig_sub2"/>
</dbReference>
<gene>
    <name evidence="9" type="ORF">CLODIP_2_CD13706</name>
</gene>
<dbReference type="EMBL" id="CADEPI010000138">
    <property type="protein sequence ID" value="CAB3377063.1"/>
    <property type="molecule type" value="Genomic_DNA"/>
</dbReference>
<dbReference type="GO" id="GO:0009653">
    <property type="term" value="P:anatomical structure morphogenesis"/>
    <property type="evidence" value="ECO:0007669"/>
    <property type="project" value="UniProtKB-ARBA"/>
</dbReference>
<dbReference type="InterPro" id="IPR013098">
    <property type="entry name" value="Ig_I-set"/>
</dbReference>
<keyword evidence="5" id="KW-0325">Glycoprotein</keyword>
<name>A0A8S1DGU4_9INSE</name>
<dbReference type="PANTHER" id="PTHR44170">
    <property type="entry name" value="PROTEIN SIDEKICK"/>
    <property type="match status" value="1"/>
</dbReference>
<dbReference type="InterPro" id="IPR003599">
    <property type="entry name" value="Ig_sub"/>
</dbReference>
<dbReference type="InterPro" id="IPR001304">
    <property type="entry name" value="C-type_lectin-like"/>
</dbReference>
<dbReference type="GO" id="GO:0030154">
    <property type="term" value="P:cell differentiation"/>
    <property type="evidence" value="ECO:0007669"/>
    <property type="project" value="UniProtKB-ARBA"/>
</dbReference>
<evidence type="ECO:0000259" key="8">
    <source>
        <dbReference type="PROSITE" id="PS50853"/>
    </source>
</evidence>
<evidence type="ECO:0008006" key="11">
    <source>
        <dbReference type="Google" id="ProtNLM"/>
    </source>
</evidence>
<evidence type="ECO:0000256" key="2">
    <source>
        <dbReference type="ARBA" id="ARBA00022737"/>
    </source>
</evidence>
<dbReference type="FunFam" id="2.60.40.10:FF:000035">
    <property type="entry name" value="Contactin 1"/>
    <property type="match status" value="1"/>
</dbReference>
<dbReference type="Pfam" id="PF13927">
    <property type="entry name" value="Ig_3"/>
    <property type="match status" value="3"/>
</dbReference>
<dbReference type="FunFam" id="2.60.40.10:FF:001529">
    <property type="entry name" value="Cell adhesion molecule"/>
    <property type="match status" value="1"/>
</dbReference>
<feature type="domain" description="Fibronectin type-III" evidence="8">
    <location>
        <begin position="931"/>
        <end position="1030"/>
    </location>
</feature>
<dbReference type="GO" id="GO:0016020">
    <property type="term" value="C:membrane"/>
    <property type="evidence" value="ECO:0007669"/>
    <property type="project" value="UniProtKB-SubCell"/>
</dbReference>
<dbReference type="CDD" id="cd00063">
    <property type="entry name" value="FN3"/>
    <property type="match status" value="3"/>
</dbReference>
<comment type="subcellular location">
    <subcellularLocation>
        <location evidence="1">Membrane</location>
    </subcellularLocation>
</comment>
<evidence type="ECO:0000313" key="10">
    <source>
        <dbReference type="Proteomes" id="UP000494165"/>
    </source>
</evidence>
<keyword evidence="2" id="KW-0677">Repeat</keyword>
<dbReference type="SMART" id="SM00408">
    <property type="entry name" value="IGc2"/>
    <property type="match status" value="5"/>
</dbReference>
<evidence type="ECO:0000313" key="9">
    <source>
        <dbReference type="EMBL" id="CAB3377063.1"/>
    </source>
</evidence>
<dbReference type="PROSITE" id="PS50853">
    <property type="entry name" value="FN3"/>
    <property type="match status" value="4"/>
</dbReference>
<dbReference type="FunFam" id="2.60.40.10:FF:000004">
    <property type="entry name" value="DCC isoform 1"/>
    <property type="match status" value="1"/>
</dbReference>
<feature type="domain" description="Ig-like" evidence="7">
    <location>
        <begin position="723"/>
        <end position="814"/>
    </location>
</feature>
<dbReference type="FunFam" id="2.60.40.10:FF:000064">
    <property type="entry name" value="Contactin 1"/>
    <property type="match status" value="1"/>
</dbReference>
<dbReference type="SMART" id="SM00034">
    <property type="entry name" value="CLECT"/>
    <property type="match status" value="1"/>
</dbReference>
<evidence type="ECO:0000256" key="1">
    <source>
        <dbReference type="ARBA" id="ARBA00004370"/>
    </source>
</evidence>
<dbReference type="CDD" id="cd00096">
    <property type="entry name" value="Ig"/>
    <property type="match status" value="1"/>
</dbReference>
<feature type="domain" description="Ig-like" evidence="7">
    <location>
        <begin position="533"/>
        <end position="628"/>
    </location>
</feature>
<dbReference type="SUPFAM" id="SSF49265">
    <property type="entry name" value="Fibronectin type III"/>
    <property type="match status" value="2"/>
</dbReference>
<feature type="domain" description="Fibronectin type-III" evidence="8">
    <location>
        <begin position="1138"/>
        <end position="1236"/>
    </location>
</feature>
<dbReference type="Pfam" id="PF00059">
    <property type="entry name" value="Lectin_C"/>
    <property type="match status" value="1"/>
</dbReference>
<dbReference type="InterPro" id="IPR036179">
    <property type="entry name" value="Ig-like_dom_sf"/>
</dbReference>
<protein>
    <recommendedName>
        <fullName evidence="11">Contactin</fullName>
    </recommendedName>
</protein>
<feature type="domain" description="Ig-like" evidence="7">
    <location>
        <begin position="631"/>
        <end position="718"/>
    </location>
</feature>
<comment type="caution">
    <text evidence="9">The sequence shown here is derived from an EMBL/GenBank/DDBJ whole genome shotgun (WGS) entry which is preliminary data.</text>
</comment>